<keyword evidence="1" id="KW-0812">Transmembrane</keyword>
<organism evidence="2 3">
    <name type="scientific">Streptomyces silvisoli</name>
    <dbReference type="NCBI Taxonomy" id="3034235"/>
    <lineage>
        <taxon>Bacteria</taxon>
        <taxon>Bacillati</taxon>
        <taxon>Actinomycetota</taxon>
        <taxon>Actinomycetes</taxon>
        <taxon>Kitasatosporales</taxon>
        <taxon>Streptomycetaceae</taxon>
        <taxon>Streptomyces</taxon>
    </lineage>
</organism>
<dbReference type="Proteomes" id="UP001216579">
    <property type="component" value="Unassembled WGS sequence"/>
</dbReference>
<evidence type="ECO:0000256" key="1">
    <source>
        <dbReference type="SAM" id="Phobius"/>
    </source>
</evidence>
<name>A0ABT5ZLV3_9ACTN</name>
<protein>
    <submittedName>
        <fullName evidence="2">Uncharacterized protein</fullName>
    </submittedName>
</protein>
<dbReference type="RefSeq" id="WP_276094175.1">
    <property type="nucleotide sequence ID" value="NZ_JARJBC010000009.1"/>
</dbReference>
<comment type="caution">
    <text evidence="2">The sequence shown here is derived from an EMBL/GenBank/DDBJ whole genome shotgun (WGS) entry which is preliminary data.</text>
</comment>
<evidence type="ECO:0000313" key="2">
    <source>
        <dbReference type="EMBL" id="MDF3290807.1"/>
    </source>
</evidence>
<dbReference type="EMBL" id="JARJBC010000009">
    <property type="protein sequence ID" value="MDF3290807.1"/>
    <property type="molecule type" value="Genomic_DNA"/>
</dbReference>
<accession>A0ABT5ZLV3</accession>
<reference evidence="2 3" key="1">
    <citation type="submission" date="2023-03" db="EMBL/GenBank/DDBJ databases">
        <title>Draft genome sequence of Streptomyces sp. RB6PN23 isolated from peat swamp forest in Thailand.</title>
        <authorList>
            <person name="Klaysubun C."/>
            <person name="Duangmal K."/>
        </authorList>
    </citation>
    <scope>NUCLEOTIDE SEQUENCE [LARGE SCALE GENOMIC DNA]</scope>
    <source>
        <strain evidence="2 3">RB6PN23</strain>
    </source>
</reference>
<proteinExistence type="predicted"/>
<keyword evidence="1" id="KW-0472">Membrane</keyword>
<keyword evidence="3" id="KW-1185">Reference proteome</keyword>
<evidence type="ECO:0000313" key="3">
    <source>
        <dbReference type="Proteomes" id="UP001216579"/>
    </source>
</evidence>
<keyword evidence="1" id="KW-1133">Transmembrane helix</keyword>
<sequence>MGAALIGKVVTIVADDRPQFSSWYPAVGFVLGFGSMAADPSWRNIGIGAVIALVITTAGRLKYRRDVLRYHEQRILAQQEGQASKRD</sequence>
<gene>
    <name evidence="2" type="ORF">P3G67_16465</name>
</gene>
<feature type="transmembrane region" description="Helical" evidence="1">
    <location>
        <begin position="41"/>
        <end position="61"/>
    </location>
</feature>